<gene>
    <name evidence="2" type="ORF">F511_07254</name>
</gene>
<proteinExistence type="predicted"/>
<dbReference type="PANTHER" id="PTHR37767:SF1">
    <property type="entry name" value="HYDROXYPROLINE-RICH GLYCOPROTEIN FAMILY PROTEIN"/>
    <property type="match status" value="1"/>
</dbReference>
<dbReference type="AlphaFoldDB" id="A0A2Z7AWS5"/>
<evidence type="ECO:0000256" key="1">
    <source>
        <dbReference type="SAM" id="MobiDB-lite"/>
    </source>
</evidence>
<dbReference type="OrthoDB" id="1938864at2759"/>
<reference evidence="2 3" key="1">
    <citation type="journal article" date="2015" name="Proc. Natl. Acad. Sci. U.S.A.">
        <title>The resurrection genome of Boea hygrometrica: A blueprint for survival of dehydration.</title>
        <authorList>
            <person name="Xiao L."/>
            <person name="Yang G."/>
            <person name="Zhang L."/>
            <person name="Yang X."/>
            <person name="Zhao S."/>
            <person name="Ji Z."/>
            <person name="Zhou Q."/>
            <person name="Hu M."/>
            <person name="Wang Y."/>
            <person name="Chen M."/>
            <person name="Xu Y."/>
            <person name="Jin H."/>
            <person name="Xiao X."/>
            <person name="Hu G."/>
            <person name="Bao F."/>
            <person name="Hu Y."/>
            <person name="Wan P."/>
            <person name="Li L."/>
            <person name="Deng X."/>
            <person name="Kuang T."/>
            <person name="Xiang C."/>
            <person name="Zhu J.K."/>
            <person name="Oliver M.J."/>
            <person name="He Y."/>
        </authorList>
    </citation>
    <scope>NUCLEOTIDE SEQUENCE [LARGE SCALE GENOMIC DNA]</scope>
    <source>
        <strain evidence="3">cv. XS01</strain>
    </source>
</reference>
<sequence>MAERQTSKTERKRERQSISVPFLWEERPGTPKRDWKPIPRPIKPVQVPVKLVVSVPFGWEEKPGTPLQLLLPPPPASCNLDHDQHYSDQVDVVLSDSELETCSFETDESFSSAPSLLANCLIPTVELTHAVPVEKVINNNGELESPGSPVSDAESSASSYETGYTSLVGASFLEWLFPLLVQGSNPANKAKIPEKAADARCSELTRERSGSQVGRPLLTLGEMIVMSRRRSYQRKVINMRKHTSMVTTRRN</sequence>
<name>A0A2Z7AWS5_9LAMI</name>
<keyword evidence="3" id="KW-1185">Reference proteome</keyword>
<dbReference type="EMBL" id="KV011879">
    <property type="protein sequence ID" value="KZV25370.1"/>
    <property type="molecule type" value="Genomic_DNA"/>
</dbReference>
<protein>
    <submittedName>
        <fullName evidence="2">Hydroxyproline-rich glycoprotein</fullName>
    </submittedName>
</protein>
<evidence type="ECO:0000313" key="2">
    <source>
        <dbReference type="EMBL" id="KZV25370.1"/>
    </source>
</evidence>
<dbReference type="Proteomes" id="UP000250235">
    <property type="component" value="Unassembled WGS sequence"/>
</dbReference>
<feature type="compositionally biased region" description="Basic and acidic residues" evidence="1">
    <location>
        <begin position="1"/>
        <end position="16"/>
    </location>
</feature>
<feature type="region of interest" description="Disordered" evidence="1">
    <location>
        <begin position="1"/>
        <end position="37"/>
    </location>
</feature>
<evidence type="ECO:0000313" key="3">
    <source>
        <dbReference type="Proteomes" id="UP000250235"/>
    </source>
</evidence>
<organism evidence="2 3">
    <name type="scientific">Dorcoceras hygrometricum</name>
    <dbReference type="NCBI Taxonomy" id="472368"/>
    <lineage>
        <taxon>Eukaryota</taxon>
        <taxon>Viridiplantae</taxon>
        <taxon>Streptophyta</taxon>
        <taxon>Embryophyta</taxon>
        <taxon>Tracheophyta</taxon>
        <taxon>Spermatophyta</taxon>
        <taxon>Magnoliopsida</taxon>
        <taxon>eudicotyledons</taxon>
        <taxon>Gunneridae</taxon>
        <taxon>Pentapetalae</taxon>
        <taxon>asterids</taxon>
        <taxon>lamiids</taxon>
        <taxon>Lamiales</taxon>
        <taxon>Gesneriaceae</taxon>
        <taxon>Didymocarpoideae</taxon>
        <taxon>Trichosporeae</taxon>
        <taxon>Loxocarpinae</taxon>
        <taxon>Dorcoceras</taxon>
    </lineage>
</organism>
<feature type="compositionally biased region" description="Basic and acidic residues" evidence="1">
    <location>
        <begin position="24"/>
        <end position="37"/>
    </location>
</feature>
<accession>A0A2Z7AWS5</accession>
<dbReference type="PANTHER" id="PTHR37767">
    <property type="entry name" value="HYDROXYPROLINE-RICH GLYCOPROTEIN FAMILY PROTEIN"/>
    <property type="match status" value="1"/>
</dbReference>